<keyword evidence="4" id="KW-1005">Bacterial flagellum biogenesis</keyword>
<keyword evidence="2 4" id="KW-0810">Translation regulation</keyword>
<dbReference type="NCBIfam" id="TIGR00202">
    <property type="entry name" value="csrA"/>
    <property type="match status" value="1"/>
</dbReference>
<name>A0ABY4CPC0_9BACL</name>
<accession>A0ABY4CPC0</accession>
<dbReference type="EMBL" id="CP089291">
    <property type="protein sequence ID" value="UOF91411.1"/>
    <property type="molecule type" value="Genomic_DNA"/>
</dbReference>
<dbReference type="PANTHER" id="PTHR34984:SF1">
    <property type="entry name" value="CARBON STORAGE REGULATOR"/>
    <property type="match status" value="1"/>
</dbReference>
<dbReference type="PANTHER" id="PTHR34984">
    <property type="entry name" value="CARBON STORAGE REGULATOR"/>
    <property type="match status" value="1"/>
</dbReference>
<comment type="function">
    <text evidence="4">A translational regulator that binds mRNA to regulate translation initiation and/or mRNA stability. Usually binds in the 5'-UTR at or near the Shine-Dalgarno sequence preventing ribosome-binding, thus repressing translation. Its main target seems to be the major flagellin gene, while its function is anatagonized by FliW.</text>
</comment>
<dbReference type="SUPFAM" id="SSF117130">
    <property type="entry name" value="CsrA-like"/>
    <property type="match status" value="1"/>
</dbReference>
<dbReference type="NCBIfam" id="NF002469">
    <property type="entry name" value="PRK01712.1"/>
    <property type="match status" value="1"/>
</dbReference>
<dbReference type="RefSeq" id="WP_347438104.1">
    <property type="nucleotide sequence ID" value="NZ_CP089291.1"/>
</dbReference>
<evidence type="ECO:0000256" key="1">
    <source>
        <dbReference type="ARBA" id="ARBA00022490"/>
    </source>
</evidence>
<protein>
    <recommendedName>
        <fullName evidence="4">Translational regulator CsrA</fullName>
    </recommendedName>
</protein>
<keyword evidence="6" id="KW-1185">Reference proteome</keyword>
<dbReference type="Pfam" id="PF02599">
    <property type="entry name" value="CsrA"/>
    <property type="match status" value="1"/>
</dbReference>
<dbReference type="InterPro" id="IPR003751">
    <property type="entry name" value="CsrA"/>
</dbReference>
<dbReference type="InterPro" id="IPR036107">
    <property type="entry name" value="CsrA_sf"/>
</dbReference>
<dbReference type="HAMAP" id="MF_00167">
    <property type="entry name" value="CsrA"/>
    <property type="match status" value="1"/>
</dbReference>
<gene>
    <name evidence="4 5" type="primary">csrA</name>
    <name evidence="5" type="ORF">LSG31_03925</name>
</gene>
<evidence type="ECO:0000256" key="3">
    <source>
        <dbReference type="ARBA" id="ARBA00022884"/>
    </source>
</evidence>
<sequence>MLVLTRKTGESIVINGEIEVQIIEIKGEQVRLGIKAPDEVKVYRKEIYSAILQENKQAANTAQIEKLQDLLKKMK</sequence>
<evidence type="ECO:0000313" key="5">
    <source>
        <dbReference type="EMBL" id="UOF91411.1"/>
    </source>
</evidence>
<evidence type="ECO:0000256" key="4">
    <source>
        <dbReference type="HAMAP-Rule" id="MF_00167"/>
    </source>
</evidence>
<evidence type="ECO:0000313" key="6">
    <source>
        <dbReference type="Proteomes" id="UP000830167"/>
    </source>
</evidence>
<proteinExistence type="inferred from homology"/>
<comment type="similarity">
    <text evidence="4">Belongs to the CsrA/RsmA family.</text>
</comment>
<reference evidence="5" key="1">
    <citation type="submission" date="2021-12" db="EMBL/GenBank/DDBJ databases">
        <title>Alicyclobacillaceae gen. nov., sp. nov., isolated from chalcocite enrichment system.</title>
        <authorList>
            <person name="Jiang Z."/>
        </authorList>
    </citation>
    <scope>NUCLEOTIDE SEQUENCE</scope>
    <source>
        <strain evidence="5">MYW30-H2</strain>
    </source>
</reference>
<dbReference type="Proteomes" id="UP000830167">
    <property type="component" value="Chromosome"/>
</dbReference>
<evidence type="ECO:0000256" key="2">
    <source>
        <dbReference type="ARBA" id="ARBA00022845"/>
    </source>
</evidence>
<keyword evidence="1 4" id="KW-0963">Cytoplasm</keyword>
<comment type="subcellular location">
    <subcellularLocation>
        <location evidence="4">Cytoplasm</location>
    </subcellularLocation>
</comment>
<dbReference type="Gene3D" id="2.60.40.4380">
    <property type="entry name" value="Translational regulator CsrA"/>
    <property type="match status" value="1"/>
</dbReference>
<keyword evidence="3 4" id="KW-0694">RNA-binding</keyword>
<organism evidence="5 6">
    <name type="scientific">Fodinisporobacter ferrooxydans</name>
    <dbReference type="NCBI Taxonomy" id="2901836"/>
    <lineage>
        <taxon>Bacteria</taxon>
        <taxon>Bacillati</taxon>
        <taxon>Bacillota</taxon>
        <taxon>Bacilli</taxon>
        <taxon>Bacillales</taxon>
        <taxon>Alicyclobacillaceae</taxon>
        <taxon>Fodinisporobacter</taxon>
    </lineage>
</organism>
<keyword evidence="4" id="KW-0678">Repressor</keyword>
<comment type="subunit">
    <text evidence="4">Homodimer; the beta-strands of each monomer intercalate to form a hydrophobic core, while the alpha-helices form wings that extend away from the core.</text>
</comment>